<dbReference type="SUPFAM" id="SSF49299">
    <property type="entry name" value="PKD domain"/>
    <property type="match status" value="1"/>
</dbReference>
<dbReference type="STRING" id="1802315.A3F51_00895"/>
<name>A0A1G2MYY8_9BACT</name>
<keyword evidence="1" id="KW-1133">Transmembrane helix</keyword>
<dbReference type="InterPro" id="IPR035986">
    <property type="entry name" value="PKD_dom_sf"/>
</dbReference>
<proteinExistence type="predicted"/>
<evidence type="ECO:0000256" key="1">
    <source>
        <dbReference type="SAM" id="Phobius"/>
    </source>
</evidence>
<keyword evidence="1" id="KW-0812">Transmembrane</keyword>
<dbReference type="InterPro" id="IPR000601">
    <property type="entry name" value="PKD_dom"/>
</dbReference>
<evidence type="ECO:0000259" key="2">
    <source>
        <dbReference type="PROSITE" id="PS50093"/>
    </source>
</evidence>
<dbReference type="Proteomes" id="UP000178089">
    <property type="component" value="Unassembled WGS sequence"/>
</dbReference>
<reference evidence="3 4" key="1">
    <citation type="journal article" date="2016" name="Nat. Commun.">
        <title>Thousands of microbial genomes shed light on interconnected biogeochemical processes in an aquifer system.</title>
        <authorList>
            <person name="Anantharaman K."/>
            <person name="Brown C.T."/>
            <person name="Hug L.A."/>
            <person name="Sharon I."/>
            <person name="Castelle C.J."/>
            <person name="Probst A.J."/>
            <person name="Thomas B.C."/>
            <person name="Singh A."/>
            <person name="Wilkins M.J."/>
            <person name="Karaoz U."/>
            <person name="Brodie E.L."/>
            <person name="Williams K.H."/>
            <person name="Hubbard S.S."/>
            <person name="Banfield J.F."/>
        </authorList>
    </citation>
    <scope>NUCLEOTIDE SEQUENCE [LARGE SCALE GENOMIC DNA]</scope>
</reference>
<feature type="transmembrane region" description="Helical" evidence="1">
    <location>
        <begin position="7"/>
        <end position="27"/>
    </location>
</feature>
<feature type="transmembrane region" description="Helical" evidence="1">
    <location>
        <begin position="393"/>
        <end position="413"/>
    </location>
</feature>
<comment type="caution">
    <text evidence="3">The sequence shown here is derived from an EMBL/GenBank/DDBJ whole genome shotgun (WGS) entry which is preliminary data.</text>
</comment>
<dbReference type="EMBL" id="MHRT01000005">
    <property type="protein sequence ID" value="OHA29155.1"/>
    <property type="molecule type" value="Genomic_DNA"/>
</dbReference>
<evidence type="ECO:0000313" key="4">
    <source>
        <dbReference type="Proteomes" id="UP000178089"/>
    </source>
</evidence>
<protein>
    <recommendedName>
        <fullName evidence="2">PKD domain-containing protein</fullName>
    </recommendedName>
</protein>
<evidence type="ECO:0000313" key="3">
    <source>
        <dbReference type="EMBL" id="OHA29155.1"/>
    </source>
</evidence>
<organism evidence="3 4">
    <name type="scientific">Candidatus Taylorbacteria bacterium RIFCSPHIGHO2_12_FULL_45_16</name>
    <dbReference type="NCBI Taxonomy" id="1802315"/>
    <lineage>
        <taxon>Bacteria</taxon>
        <taxon>Candidatus Tayloriibacteriota</taxon>
    </lineage>
</organism>
<feature type="domain" description="PKD" evidence="2">
    <location>
        <begin position="185"/>
        <end position="232"/>
    </location>
</feature>
<dbReference type="PROSITE" id="PS50093">
    <property type="entry name" value="PKD"/>
    <property type="match status" value="1"/>
</dbReference>
<accession>A0A1G2MYY8</accession>
<dbReference type="AlphaFoldDB" id="A0A1G2MYY8"/>
<keyword evidence="1" id="KW-0472">Membrane</keyword>
<gene>
    <name evidence="3" type="ORF">A3F51_00895</name>
</gene>
<sequence>MKDIIHTISYAVIGIITLILICGSVVLNPNQARADYGYYGTPTYDYDYSYNRHSQYNNNGPLQVSCYPMPLSARTGESISWVASAYGGNNSYYYTWTGTDSLSGYGSSVSKTYYSSGYKSASVTVTSGGQTVSKNCDGIVNVYGNSNYNYDYNYNYNYYPQNYNYYSPLSVTCSVGSTYTNSGNSVTWNAYPSGGNGSYSYSWTGTDGLYGSSQSVYRTYSYPGTKTASVTVYSNGQSITQYCGSVNVGGYGYVNYNNNNINSNNNGLSIACYSDPTTVRVNQPVTWRSEVTGGISPYTYSWTGTSGLSGSDSSVIKYYDTVGEKSAVITIRSADGKTAASACSTALTVRSASVVTPTLPATPAQPVVQPPVQQQDENALSAAALFSLKNVPWGWVAIMIILVLFATVVYLIFNRQKI</sequence>